<comment type="caution">
    <text evidence="1">The sequence shown here is derived from an EMBL/GenBank/DDBJ whole genome shotgun (WGS) entry which is preliminary data.</text>
</comment>
<dbReference type="EMBL" id="AKWH02000065">
    <property type="protein sequence ID" value="EKO50317.1"/>
    <property type="molecule type" value="Genomic_DNA"/>
</dbReference>
<dbReference type="AlphaFoldDB" id="A0A828Y6D6"/>
<dbReference type="RefSeq" id="WP_004751010.1">
    <property type="nucleotide sequence ID" value="NZ_AKWH02000065.1"/>
</dbReference>
<name>A0A828Y6D6_9LEPT</name>
<protein>
    <submittedName>
        <fullName evidence="1">Uncharacterized protein</fullName>
    </submittedName>
</protein>
<sequence length="47" mass="5109">MNTNLATFMTHKIRNGLVSMGVDNPAPVYDNGGTTGYGKYAKTRDET</sequence>
<dbReference type="Proteomes" id="UP000006339">
    <property type="component" value="Unassembled WGS sequence"/>
</dbReference>
<accession>A0A828Y6D6</accession>
<reference evidence="1" key="1">
    <citation type="submission" date="2012-10" db="EMBL/GenBank/DDBJ databases">
        <authorList>
            <person name="Harkins D.M."/>
            <person name="Durkin A.S."/>
            <person name="Brinkac L.M."/>
            <person name="Selengut J.D."/>
            <person name="Sanka R."/>
            <person name="DePew J."/>
            <person name="Purushe J."/>
            <person name="Picardeau M."/>
            <person name="Werts C."/>
            <person name="Goarant C."/>
            <person name="Vinetz J.M."/>
            <person name="Sutton G.G."/>
            <person name="Nelson W.C."/>
            <person name="Fouts D.E."/>
        </authorList>
    </citation>
    <scope>NUCLEOTIDE SEQUENCE [LARGE SCALE GENOMIC DNA]</scope>
    <source>
        <strain evidence="1">200802841</strain>
    </source>
</reference>
<evidence type="ECO:0000313" key="1">
    <source>
        <dbReference type="EMBL" id="EKO50317.1"/>
    </source>
</evidence>
<organism evidence="1 2">
    <name type="scientific">Leptospira kirschneri str. 200802841</name>
    <dbReference type="NCBI Taxonomy" id="1193047"/>
    <lineage>
        <taxon>Bacteria</taxon>
        <taxon>Pseudomonadati</taxon>
        <taxon>Spirochaetota</taxon>
        <taxon>Spirochaetia</taxon>
        <taxon>Leptospirales</taxon>
        <taxon>Leptospiraceae</taxon>
        <taxon>Leptospira</taxon>
    </lineage>
</organism>
<keyword evidence="2" id="KW-1185">Reference proteome</keyword>
<gene>
    <name evidence="1" type="ORF">LEP1GSC131_1639</name>
</gene>
<evidence type="ECO:0000313" key="2">
    <source>
        <dbReference type="Proteomes" id="UP000006339"/>
    </source>
</evidence>
<proteinExistence type="predicted"/>